<evidence type="ECO:0000256" key="5">
    <source>
        <dbReference type="ARBA" id="ARBA00023136"/>
    </source>
</evidence>
<feature type="transmembrane region" description="Helical" evidence="6">
    <location>
        <begin position="161"/>
        <end position="180"/>
    </location>
</feature>
<feature type="transmembrane region" description="Helical" evidence="6">
    <location>
        <begin position="116"/>
        <end position="141"/>
    </location>
</feature>
<protein>
    <submittedName>
        <fullName evidence="8">RDD containing domain protein</fullName>
    </submittedName>
</protein>
<evidence type="ECO:0000313" key="9">
    <source>
        <dbReference type="Proteomes" id="UP000018951"/>
    </source>
</evidence>
<proteinExistence type="predicted"/>
<evidence type="ECO:0000256" key="2">
    <source>
        <dbReference type="ARBA" id="ARBA00022475"/>
    </source>
</evidence>
<keyword evidence="5 6" id="KW-0472">Membrane</keyword>
<dbReference type="AlphaFoldDB" id="W2UZL2"/>
<keyword evidence="4 6" id="KW-1133">Transmembrane helix</keyword>
<evidence type="ECO:0000256" key="4">
    <source>
        <dbReference type="ARBA" id="ARBA00022989"/>
    </source>
</evidence>
<dbReference type="GO" id="GO:0005886">
    <property type="term" value="C:plasma membrane"/>
    <property type="evidence" value="ECO:0007669"/>
    <property type="project" value="UniProtKB-SubCell"/>
</dbReference>
<feature type="domain" description="RDD" evidence="7">
    <location>
        <begin position="44"/>
        <end position="193"/>
    </location>
</feature>
<dbReference type="EMBL" id="AXCJ01000001">
    <property type="protein sequence ID" value="ETO91601.1"/>
    <property type="molecule type" value="Genomic_DNA"/>
</dbReference>
<dbReference type="PANTHER" id="PTHR36115">
    <property type="entry name" value="PROLINE-RICH ANTIGEN HOMOLOG-RELATED"/>
    <property type="match status" value="1"/>
</dbReference>
<feature type="transmembrane region" description="Helical" evidence="6">
    <location>
        <begin position="47"/>
        <end position="65"/>
    </location>
</feature>
<gene>
    <name evidence="8" type="ORF">P857_770</name>
</gene>
<dbReference type="PANTHER" id="PTHR36115:SF4">
    <property type="entry name" value="MEMBRANE PROTEIN"/>
    <property type="match status" value="1"/>
</dbReference>
<name>W2UZL2_9RICK</name>
<organism evidence="8 9">
    <name type="scientific">Candidatus Xenolissoclinum pacificiensis L6</name>
    <dbReference type="NCBI Taxonomy" id="1401685"/>
    <lineage>
        <taxon>Bacteria</taxon>
        <taxon>Pseudomonadati</taxon>
        <taxon>Pseudomonadota</taxon>
        <taxon>Alphaproteobacteria</taxon>
        <taxon>Rickettsiales</taxon>
        <taxon>Anaplasmataceae</taxon>
        <taxon>Candidatus Xenolissoclinum</taxon>
    </lineage>
</organism>
<reference evidence="8 9" key="1">
    <citation type="journal article" date="2013" name="PLoS ONE">
        <title>Bacterial endosymbiosis in a chordate host: long-term co-evolution and conservation of secondary metabolism.</title>
        <authorList>
            <person name="Kwan J.C."/>
            <person name="Schmidt E.W."/>
        </authorList>
    </citation>
    <scope>NUCLEOTIDE SEQUENCE [LARGE SCALE GENOMIC DNA]</scope>
    <source>
        <strain evidence="9">L6</strain>
    </source>
</reference>
<evidence type="ECO:0000256" key="1">
    <source>
        <dbReference type="ARBA" id="ARBA00004651"/>
    </source>
</evidence>
<dbReference type="Pfam" id="PF06271">
    <property type="entry name" value="RDD"/>
    <property type="match status" value="1"/>
</dbReference>
<keyword evidence="2" id="KW-1003">Cell membrane</keyword>
<dbReference type="STRING" id="1401685.P857_770"/>
<evidence type="ECO:0000256" key="3">
    <source>
        <dbReference type="ARBA" id="ARBA00022692"/>
    </source>
</evidence>
<comment type="caution">
    <text evidence="8">The sequence shown here is derived from an EMBL/GenBank/DDBJ whole genome shotgun (WGS) entry which is preliminary data.</text>
</comment>
<keyword evidence="3 6" id="KW-0812">Transmembrane</keyword>
<keyword evidence="9" id="KW-1185">Reference proteome</keyword>
<dbReference type="InterPro" id="IPR051791">
    <property type="entry name" value="Pra-immunoreactive"/>
</dbReference>
<comment type="subcellular location">
    <subcellularLocation>
        <location evidence="1">Cell membrane</location>
        <topology evidence="1">Multi-pass membrane protein</topology>
    </subcellularLocation>
</comment>
<evidence type="ECO:0000256" key="6">
    <source>
        <dbReference type="SAM" id="Phobius"/>
    </source>
</evidence>
<evidence type="ECO:0000313" key="8">
    <source>
        <dbReference type="EMBL" id="ETO91601.1"/>
    </source>
</evidence>
<evidence type="ECO:0000259" key="7">
    <source>
        <dbReference type="Pfam" id="PF06271"/>
    </source>
</evidence>
<dbReference type="Proteomes" id="UP000018951">
    <property type="component" value="Unassembled WGS sequence"/>
</dbReference>
<accession>W2UZL2</accession>
<dbReference type="InterPro" id="IPR010432">
    <property type="entry name" value="RDD"/>
</dbReference>
<sequence length="206" mass="23875">MKQSNRILSLLTSSTSFTWNTFKRVYRKGFVRIVPGDDIEYVGHTMRYILIIVDILILVIMFRPVDYVLGHTFARCDIVPMEIIQKTTLGETLTVQDKRMISSIVKCRALSQMLELAIILSMYVLFWVKYSFTPAMFLFGMRILRANDLKKMSIYDALKRVLGILISILPVGIGFFWMMFDKKSQGWHDKISGTVIIRKSCLVKKN</sequence>